<sequence>MVKGKEGTNLLKKIMALSSTEAAADFAQPLRLIFCVFSRFSEVVAVASVSLKFLLPAPASAVEFCSNSTADFLRLQPISEVVAVASVSLKFLLPAVASAVEFCSRFNCCFSSLLWLVLPAFLFFLLRFLSFWF</sequence>
<evidence type="ECO:0000313" key="1">
    <source>
        <dbReference type="EMBL" id="KAI5664193.1"/>
    </source>
</evidence>
<proteinExistence type="predicted"/>
<accession>A0ACC0AXM9</accession>
<reference evidence="2" key="1">
    <citation type="journal article" date="2023" name="Nat. Plants">
        <title>Single-cell RNA sequencing provides a high-resolution roadmap for understanding the multicellular compartmentation of specialized metabolism.</title>
        <authorList>
            <person name="Sun S."/>
            <person name="Shen X."/>
            <person name="Li Y."/>
            <person name="Li Y."/>
            <person name="Wang S."/>
            <person name="Li R."/>
            <person name="Zhang H."/>
            <person name="Shen G."/>
            <person name="Guo B."/>
            <person name="Wei J."/>
            <person name="Xu J."/>
            <person name="St-Pierre B."/>
            <person name="Chen S."/>
            <person name="Sun C."/>
        </authorList>
    </citation>
    <scope>NUCLEOTIDE SEQUENCE [LARGE SCALE GENOMIC DNA]</scope>
</reference>
<dbReference type="Proteomes" id="UP001060085">
    <property type="component" value="Linkage Group LG05"/>
</dbReference>
<protein>
    <submittedName>
        <fullName evidence="1">Uncharacterized protein</fullName>
    </submittedName>
</protein>
<gene>
    <name evidence="1" type="ORF">M9H77_23516</name>
</gene>
<organism evidence="1 2">
    <name type="scientific">Catharanthus roseus</name>
    <name type="common">Madagascar periwinkle</name>
    <name type="synonym">Vinca rosea</name>
    <dbReference type="NCBI Taxonomy" id="4058"/>
    <lineage>
        <taxon>Eukaryota</taxon>
        <taxon>Viridiplantae</taxon>
        <taxon>Streptophyta</taxon>
        <taxon>Embryophyta</taxon>
        <taxon>Tracheophyta</taxon>
        <taxon>Spermatophyta</taxon>
        <taxon>Magnoliopsida</taxon>
        <taxon>eudicotyledons</taxon>
        <taxon>Gunneridae</taxon>
        <taxon>Pentapetalae</taxon>
        <taxon>asterids</taxon>
        <taxon>lamiids</taxon>
        <taxon>Gentianales</taxon>
        <taxon>Apocynaceae</taxon>
        <taxon>Rauvolfioideae</taxon>
        <taxon>Vinceae</taxon>
        <taxon>Catharanthinae</taxon>
        <taxon>Catharanthus</taxon>
    </lineage>
</organism>
<comment type="caution">
    <text evidence="1">The sequence shown here is derived from an EMBL/GenBank/DDBJ whole genome shotgun (WGS) entry which is preliminary data.</text>
</comment>
<keyword evidence="2" id="KW-1185">Reference proteome</keyword>
<dbReference type="EMBL" id="CM044705">
    <property type="protein sequence ID" value="KAI5664193.1"/>
    <property type="molecule type" value="Genomic_DNA"/>
</dbReference>
<evidence type="ECO:0000313" key="2">
    <source>
        <dbReference type="Proteomes" id="UP001060085"/>
    </source>
</evidence>
<name>A0ACC0AXM9_CATRO</name>